<dbReference type="PROSITE" id="PS01031">
    <property type="entry name" value="SHSP"/>
    <property type="match status" value="1"/>
</dbReference>
<keyword evidence="2" id="KW-1003">Cell membrane</keyword>
<evidence type="ECO:0000256" key="6">
    <source>
        <dbReference type="SAM" id="MobiDB-lite"/>
    </source>
</evidence>
<reference evidence="9" key="2">
    <citation type="submission" date="2013-04" db="UniProtKB">
        <authorList>
            <consortium name="EnsemblPlants"/>
        </authorList>
    </citation>
    <scope>IDENTIFICATION</scope>
</reference>
<evidence type="ECO:0000256" key="1">
    <source>
        <dbReference type="ARBA" id="ARBA00004162"/>
    </source>
</evidence>
<feature type="region of interest" description="Disordered" evidence="6">
    <location>
        <begin position="1"/>
        <end position="30"/>
    </location>
</feature>
<evidence type="ECO:0000256" key="3">
    <source>
        <dbReference type="ARBA" id="ARBA00022821"/>
    </source>
</evidence>
<dbReference type="CDD" id="cd06464">
    <property type="entry name" value="ACD_sHsps-like"/>
    <property type="match status" value="1"/>
</dbReference>
<name>J3L1F4_ORYBR</name>
<keyword evidence="7" id="KW-0472">Membrane</keyword>
<reference evidence="9" key="1">
    <citation type="journal article" date="2013" name="Nat. Commun.">
        <title>Whole-genome sequencing of Oryza brachyantha reveals mechanisms underlying Oryza genome evolution.</title>
        <authorList>
            <person name="Chen J."/>
            <person name="Huang Q."/>
            <person name="Gao D."/>
            <person name="Wang J."/>
            <person name="Lang Y."/>
            <person name="Liu T."/>
            <person name="Li B."/>
            <person name="Bai Z."/>
            <person name="Luis Goicoechea J."/>
            <person name="Liang C."/>
            <person name="Chen C."/>
            <person name="Zhang W."/>
            <person name="Sun S."/>
            <person name="Liao Y."/>
            <person name="Zhang X."/>
            <person name="Yang L."/>
            <person name="Song C."/>
            <person name="Wang M."/>
            <person name="Shi J."/>
            <person name="Liu G."/>
            <person name="Liu J."/>
            <person name="Zhou H."/>
            <person name="Zhou W."/>
            <person name="Yu Q."/>
            <person name="An N."/>
            <person name="Chen Y."/>
            <person name="Cai Q."/>
            <person name="Wang B."/>
            <person name="Liu B."/>
            <person name="Min J."/>
            <person name="Huang Y."/>
            <person name="Wu H."/>
            <person name="Li Z."/>
            <person name="Zhang Y."/>
            <person name="Yin Y."/>
            <person name="Song W."/>
            <person name="Jiang J."/>
            <person name="Jackson S.A."/>
            <person name="Wing R.A."/>
            <person name="Wang J."/>
            <person name="Chen M."/>
        </authorList>
    </citation>
    <scope>NUCLEOTIDE SEQUENCE [LARGE SCALE GENOMIC DNA]</scope>
    <source>
        <strain evidence="9">cv. IRGC 101232</strain>
    </source>
</reference>
<keyword evidence="3" id="KW-0611">Plant defense</keyword>
<organism evidence="9">
    <name type="scientific">Oryza brachyantha</name>
    <name type="common">malo sina</name>
    <dbReference type="NCBI Taxonomy" id="4533"/>
    <lineage>
        <taxon>Eukaryota</taxon>
        <taxon>Viridiplantae</taxon>
        <taxon>Streptophyta</taxon>
        <taxon>Embryophyta</taxon>
        <taxon>Tracheophyta</taxon>
        <taxon>Spermatophyta</taxon>
        <taxon>Magnoliopsida</taxon>
        <taxon>Liliopsida</taxon>
        <taxon>Poales</taxon>
        <taxon>Poaceae</taxon>
        <taxon>BOP clade</taxon>
        <taxon>Oryzoideae</taxon>
        <taxon>Oryzeae</taxon>
        <taxon>Oryzinae</taxon>
        <taxon>Oryza</taxon>
    </lineage>
</organism>
<evidence type="ECO:0000259" key="8">
    <source>
        <dbReference type="PROSITE" id="PS01031"/>
    </source>
</evidence>
<accession>J3L1F4</accession>
<evidence type="ECO:0000256" key="7">
    <source>
        <dbReference type="SAM" id="Phobius"/>
    </source>
</evidence>
<dbReference type="SUPFAM" id="SSF49764">
    <property type="entry name" value="HSP20-like chaperones"/>
    <property type="match status" value="1"/>
</dbReference>
<dbReference type="PANTHER" id="PTHR43670:SF114">
    <property type="entry name" value="OS05G0592000 PROTEIN"/>
    <property type="match status" value="1"/>
</dbReference>
<dbReference type="GO" id="GO:0006952">
    <property type="term" value="P:defense response"/>
    <property type="evidence" value="ECO:0007669"/>
    <property type="project" value="UniProtKB-KW"/>
</dbReference>
<dbReference type="InterPro" id="IPR002068">
    <property type="entry name" value="A-crystallin/Hsp20_dom"/>
</dbReference>
<keyword evidence="7" id="KW-0812">Transmembrane</keyword>
<sequence>MSTCMPARGSRSGKKAAAPAPAEEPRDVDVEPKMEWTDGAAGYVVRLDLAGFKKEEFRVQVDGAGRVTVRGQRPAGHVRVRRGFQLPPTADVDRIAARFDGSTLCLTVPKRAPVGAAEAVVATMEEAKAVREMELDMEKEKELARWDRGTAIAAAVAAFALGVVVSHRILSTRNCN</sequence>
<dbReference type="AlphaFoldDB" id="J3L1F4"/>
<dbReference type="PANTHER" id="PTHR43670">
    <property type="entry name" value="HEAT SHOCK PROTEIN 26"/>
    <property type="match status" value="1"/>
</dbReference>
<dbReference type="HOGENOM" id="CLU_1621383_0_0_1"/>
<dbReference type="EnsemblPlants" id="OB01G30600.1">
    <property type="protein sequence ID" value="OB01G30600.1"/>
    <property type="gene ID" value="OB01G30600"/>
</dbReference>
<dbReference type="OMA" id="WRSWERA"/>
<dbReference type="Proteomes" id="UP000006038">
    <property type="component" value="Chromosome 1"/>
</dbReference>
<dbReference type="GO" id="GO:0005886">
    <property type="term" value="C:plasma membrane"/>
    <property type="evidence" value="ECO:0007669"/>
    <property type="project" value="UniProtKB-SubCell"/>
</dbReference>
<comment type="similarity">
    <text evidence="4 5">Belongs to the small heat shock protein (HSP20) family.</text>
</comment>
<dbReference type="Gramene" id="OB01G30600.1">
    <property type="protein sequence ID" value="OB01G30600.1"/>
    <property type="gene ID" value="OB01G30600"/>
</dbReference>
<dbReference type="InterPro" id="IPR008978">
    <property type="entry name" value="HSP20-like_chaperone"/>
</dbReference>
<keyword evidence="7" id="KW-1133">Transmembrane helix</keyword>
<feature type="transmembrane region" description="Helical" evidence="7">
    <location>
        <begin position="149"/>
        <end position="170"/>
    </location>
</feature>
<dbReference type="Pfam" id="PF00011">
    <property type="entry name" value="HSP20"/>
    <property type="match status" value="1"/>
</dbReference>
<evidence type="ECO:0000256" key="5">
    <source>
        <dbReference type="RuleBase" id="RU003616"/>
    </source>
</evidence>
<dbReference type="eggNOG" id="KOG0710">
    <property type="taxonomic scope" value="Eukaryota"/>
</dbReference>
<evidence type="ECO:0000256" key="4">
    <source>
        <dbReference type="PROSITE-ProRule" id="PRU00285"/>
    </source>
</evidence>
<dbReference type="GO" id="GO:0034605">
    <property type="term" value="P:cellular response to heat"/>
    <property type="evidence" value="ECO:0007669"/>
    <property type="project" value="TreeGrafter"/>
</dbReference>
<evidence type="ECO:0000313" key="9">
    <source>
        <dbReference type="EnsemblPlants" id="OB01G30600.1"/>
    </source>
</evidence>
<proteinExistence type="inferred from homology"/>
<protein>
    <recommendedName>
        <fullName evidence="8">SHSP domain-containing protein</fullName>
    </recommendedName>
</protein>
<evidence type="ECO:0000256" key="2">
    <source>
        <dbReference type="ARBA" id="ARBA00022475"/>
    </source>
</evidence>
<dbReference type="Gene3D" id="2.60.40.790">
    <property type="match status" value="1"/>
</dbReference>
<evidence type="ECO:0000313" key="10">
    <source>
        <dbReference type="Proteomes" id="UP000006038"/>
    </source>
</evidence>
<comment type="subcellular location">
    <subcellularLocation>
        <location evidence="1">Cell membrane</location>
        <topology evidence="1">Single-pass membrane protein</topology>
    </subcellularLocation>
</comment>
<keyword evidence="10" id="KW-1185">Reference proteome</keyword>
<feature type="domain" description="SHSP" evidence="8">
    <location>
        <begin position="25"/>
        <end position="125"/>
    </location>
</feature>